<protein>
    <recommendedName>
        <fullName evidence="4">Trehalose 6-phosphate phosphatase</fullName>
        <ecNumber evidence="4">3.1.3.12</ecNumber>
    </recommendedName>
</protein>
<dbReference type="InterPro" id="IPR006379">
    <property type="entry name" value="HAD-SF_hydro_IIB"/>
</dbReference>
<accession>A0ABT9EG48</accession>
<dbReference type="InterPro" id="IPR044651">
    <property type="entry name" value="OTSB-like"/>
</dbReference>
<comment type="similarity">
    <text evidence="2 4">Belongs to the trehalose phosphatase family.</text>
</comment>
<keyword evidence="6" id="KW-1185">Reference proteome</keyword>
<dbReference type="Gene3D" id="3.30.70.1020">
    <property type="entry name" value="Trehalose-6-phosphate phosphatase related protein, domain 2"/>
    <property type="match status" value="1"/>
</dbReference>
<keyword evidence="4" id="KW-0479">Metal-binding</keyword>
<dbReference type="EMBL" id="JAUUDS010000001">
    <property type="protein sequence ID" value="MDP1025598.1"/>
    <property type="molecule type" value="Genomic_DNA"/>
</dbReference>
<dbReference type="NCBIfam" id="TIGR00685">
    <property type="entry name" value="T6PP"/>
    <property type="match status" value="1"/>
</dbReference>
<proteinExistence type="inferred from homology"/>
<comment type="pathway">
    <text evidence="1 4">Glycan biosynthesis; trehalose biosynthesis.</text>
</comment>
<dbReference type="EC" id="3.1.3.12" evidence="4"/>
<keyword evidence="4" id="KW-0460">Magnesium</keyword>
<dbReference type="Pfam" id="PF02358">
    <property type="entry name" value="Trehalose_PPase"/>
    <property type="match status" value="1"/>
</dbReference>
<evidence type="ECO:0000313" key="5">
    <source>
        <dbReference type="EMBL" id="MDP1025598.1"/>
    </source>
</evidence>
<keyword evidence="3 4" id="KW-0378">Hydrolase</keyword>
<dbReference type="PANTHER" id="PTHR43768:SF3">
    <property type="entry name" value="TREHALOSE 6-PHOSPHATE PHOSPHATASE"/>
    <property type="match status" value="1"/>
</dbReference>
<dbReference type="InterPro" id="IPR003337">
    <property type="entry name" value="Trehalose_PPase"/>
</dbReference>
<comment type="function">
    <text evidence="4">Removes the phosphate from trehalose 6-phosphate to produce free trehalose.</text>
</comment>
<reference evidence="5 6" key="1">
    <citation type="submission" date="2023-07" db="EMBL/GenBank/DDBJ databases">
        <authorList>
            <person name="Kim M.K."/>
        </authorList>
    </citation>
    <scope>NUCLEOTIDE SEQUENCE [LARGE SCALE GENOMIC DNA]</scope>
    <source>
        <strain evidence="5 6">KR1UV-12</strain>
    </source>
</reference>
<dbReference type="PANTHER" id="PTHR43768">
    <property type="entry name" value="TREHALOSE 6-PHOSPHATE PHOSPHATASE"/>
    <property type="match status" value="1"/>
</dbReference>
<dbReference type="Proteomes" id="UP001230685">
    <property type="component" value="Unassembled WGS sequence"/>
</dbReference>
<evidence type="ECO:0000313" key="6">
    <source>
        <dbReference type="Proteomes" id="UP001230685"/>
    </source>
</evidence>
<dbReference type="GO" id="GO:0004805">
    <property type="term" value="F:trehalose-phosphatase activity"/>
    <property type="evidence" value="ECO:0007669"/>
    <property type="project" value="UniProtKB-EC"/>
</dbReference>
<gene>
    <name evidence="5" type="primary">otsB</name>
    <name evidence="5" type="ORF">Q5H91_00080</name>
</gene>
<evidence type="ECO:0000256" key="4">
    <source>
        <dbReference type="RuleBase" id="RU361117"/>
    </source>
</evidence>
<dbReference type="InterPro" id="IPR023214">
    <property type="entry name" value="HAD_sf"/>
</dbReference>
<dbReference type="InterPro" id="IPR036412">
    <property type="entry name" value="HAD-like_sf"/>
</dbReference>
<dbReference type="NCBIfam" id="TIGR01484">
    <property type="entry name" value="HAD-SF-IIB"/>
    <property type="match status" value="1"/>
</dbReference>
<sequence length="259" mass="27383">MSSSPVIDLDPPPHPDLATASLFFDFDGTLVELAPTPDGVVVDDRLRDRLARLAKATNGRVAIVTGRSIAQIDTLMGHHAAGLAIAGSHGAEWRTERTGHVTPQRSEALESAAAELRAFADLEGLLFEAKSLGVTLHYRQCPDREADTVAMAERVADRFGLQANRGKMMVEVRLPGDKGRAITTLMDDAALRGTTPWFFGDDVTDEDGFAAAQALGGAGVLIDPPRATAAAYRLDDVAALRDWIDAVLAAAEAGTEGAA</sequence>
<dbReference type="RefSeq" id="WP_305171195.1">
    <property type="nucleotide sequence ID" value="NZ_JAUUDS010000001.1"/>
</dbReference>
<evidence type="ECO:0000256" key="3">
    <source>
        <dbReference type="ARBA" id="ARBA00022801"/>
    </source>
</evidence>
<comment type="caution">
    <text evidence="5">The sequence shown here is derived from an EMBL/GenBank/DDBJ whole genome shotgun (WGS) entry which is preliminary data.</text>
</comment>
<name>A0ABT9EG48_9SPHN</name>
<comment type="catalytic activity">
    <reaction evidence="4">
        <text>alpha,alpha-trehalose 6-phosphate + H2O = alpha,alpha-trehalose + phosphate</text>
        <dbReference type="Rhea" id="RHEA:23420"/>
        <dbReference type="ChEBI" id="CHEBI:15377"/>
        <dbReference type="ChEBI" id="CHEBI:16551"/>
        <dbReference type="ChEBI" id="CHEBI:43474"/>
        <dbReference type="ChEBI" id="CHEBI:58429"/>
        <dbReference type="EC" id="3.1.3.12"/>
    </reaction>
</comment>
<evidence type="ECO:0000256" key="2">
    <source>
        <dbReference type="ARBA" id="ARBA00008770"/>
    </source>
</evidence>
<evidence type="ECO:0000256" key="1">
    <source>
        <dbReference type="ARBA" id="ARBA00005199"/>
    </source>
</evidence>
<dbReference type="SUPFAM" id="SSF56784">
    <property type="entry name" value="HAD-like"/>
    <property type="match status" value="1"/>
</dbReference>
<organism evidence="5 6">
    <name type="scientific">Sphingomonas aurea</name>
    <dbReference type="NCBI Taxonomy" id="3063994"/>
    <lineage>
        <taxon>Bacteria</taxon>
        <taxon>Pseudomonadati</taxon>
        <taxon>Pseudomonadota</taxon>
        <taxon>Alphaproteobacteria</taxon>
        <taxon>Sphingomonadales</taxon>
        <taxon>Sphingomonadaceae</taxon>
        <taxon>Sphingomonas</taxon>
    </lineage>
</organism>
<comment type="cofactor">
    <cofactor evidence="4">
        <name>Mg(2+)</name>
        <dbReference type="ChEBI" id="CHEBI:18420"/>
    </cofactor>
</comment>
<dbReference type="Gene3D" id="3.40.50.1000">
    <property type="entry name" value="HAD superfamily/HAD-like"/>
    <property type="match status" value="1"/>
</dbReference>